<dbReference type="SUPFAM" id="SSF55681">
    <property type="entry name" value="Class II aaRS and biotin synthetases"/>
    <property type="match status" value="1"/>
</dbReference>
<dbReference type="EnsemblPlants" id="ORUFI02G25950.1">
    <property type="protein sequence ID" value="ORUFI02G25950.1"/>
    <property type="gene ID" value="ORUFI02G25950"/>
</dbReference>
<evidence type="ECO:0000256" key="1">
    <source>
        <dbReference type="ARBA" id="ARBA00008226"/>
    </source>
</evidence>
<dbReference type="GO" id="GO:0005829">
    <property type="term" value="C:cytosol"/>
    <property type="evidence" value="ECO:0007669"/>
    <property type="project" value="TreeGrafter"/>
</dbReference>
<dbReference type="CDD" id="cd04322">
    <property type="entry name" value="LysRS_N"/>
    <property type="match status" value="1"/>
</dbReference>
<dbReference type="PRINTS" id="PR00982">
    <property type="entry name" value="TRNASYNTHLYS"/>
</dbReference>
<dbReference type="EC" id="6.1.1.6" evidence="2 11"/>
<keyword evidence="3" id="KW-0436">Ligase</keyword>
<dbReference type="GO" id="GO:0006430">
    <property type="term" value="P:lysyl-tRNA aminoacylation"/>
    <property type="evidence" value="ECO:0007669"/>
    <property type="project" value="InterPro"/>
</dbReference>
<dbReference type="Gene3D" id="2.40.50.140">
    <property type="entry name" value="Nucleic acid-binding proteins"/>
    <property type="match status" value="1"/>
</dbReference>
<reference evidence="15" key="2">
    <citation type="submission" date="2015-06" db="UniProtKB">
        <authorList>
            <consortium name="EnsemblPlants"/>
        </authorList>
    </citation>
    <scope>IDENTIFICATION</scope>
</reference>
<dbReference type="GO" id="GO:0004824">
    <property type="term" value="F:lysine-tRNA ligase activity"/>
    <property type="evidence" value="ECO:0007669"/>
    <property type="project" value="UniProtKB-EC"/>
</dbReference>
<dbReference type="NCBIfam" id="NF001756">
    <property type="entry name" value="PRK00484.1"/>
    <property type="match status" value="1"/>
</dbReference>
<dbReference type="GO" id="GO:0046872">
    <property type="term" value="F:metal ion binding"/>
    <property type="evidence" value="ECO:0007669"/>
    <property type="project" value="UniProtKB-KW"/>
</dbReference>
<reference evidence="16" key="1">
    <citation type="submission" date="2013-06" db="EMBL/GenBank/DDBJ databases">
        <authorList>
            <person name="Zhao Q."/>
        </authorList>
    </citation>
    <scope>NUCLEOTIDE SEQUENCE</scope>
    <source>
        <strain evidence="16">cv. W1943</strain>
    </source>
</reference>
<evidence type="ECO:0000313" key="16">
    <source>
        <dbReference type="Proteomes" id="UP000008022"/>
    </source>
</evidence>
<feature type="coiled-coil region" evidence="12">
    <location>
        <begin position="499"/>
        <end position="526"/>
    </location>
</feature>
<keyword evidence="16" id="KW-1185">Reference proteome</keyword>
<keyword evidence="12" id="KW-0175">Coiled coil</keyword>
<evidence type="ECO:0000256" key="3">
    <source>
        <dbReference type="ARBA" id="ARBA00022598"/>
    </source>
</evidence>
<sequence>MEALRAWRASSNLLGFAASRAAKAAPAARPLRPHVRCCSPAAASTTKPPPPPPQDRRRRSASSSSSSTSDRESIRAIRLKKVEELRGKGYEPYAYKWDRTHTTKELQDGYTHLENGEVCADVAVSIAGRIVARRAFGKLVFMTVRDDSGTIQLYCEKDSLTEEQFEQLKTIIDIGDIIGANGSIKKTEKGELSVYVKNFEILTKSLLPLPDKYHGLTDVDKRYRQRYVDMIANPEVADVFRTRAKVVSEIRKTMESFGFIEVETPVLQGAAGGAEARPFITHHNSLQRDLYLRIATELHLKRMLVGGLEKVYEIGRIFRNEGISTRHNPEFTTIEMYEAYSDYESMMNLAEEIVTRCAMATHGKLRVDYQGTEISLERPWRRETMHSLVKEATGIDFNSFGEDLESAKNAARGIKTESNENISLQACSSVGHVLNEVFETVVESSLVQPTFVLDYPVEISPLAKPHRRYAGLTERFELFICGREIGNAFSELTDPIDQRGRFENQIKQHNAKRAAMTKEVKSTEDSSTITLFLKFEWIQARLFFPRNDERALPRHHQPQYCATVLY</sequence>
<evidence type="ECO:0000256" key="5">
    <source>
        <dbReference type="ARBA" id="ARBA00022741"/>
    </source>
</evidence>
<keyword evidence="4" id="KW-0479">Metal-binding</keyword>
<dbReference type="PANTHER" id="PTHR42918:SF15">
    <property type="entry name" value="LYSINE--TRNA LIGASE, CHLOROPLASTIC_MITOCHONDRIAL"/>
    <property type="match status" value="1"/>
</dbReference>
<dbReference type="GO" id="GO:0005739">
    <property type="term" value="C:mitochondrion"/>
    <property type="evidence" value="ECO:0007669"/>
    <property type="project" value="EnsemblPlants"/>
</dbReference>
<evidence type="ECO:0000256" key="8">
    <source>
        <dbReference type="ARBA" id="ARBA00023146"/>
    </source>
</evidence>
<keyword evidence="6" id="KW-0067">ATP-binding</keyword>
<dbReference type="InterPro" id="IPR012340">
    <property type="entry name" value="NA-bd_OB-fold"/>
</dbReference>
<evidence type="ECO:0000256" key="12">
    <source>
        <dbReference type="SAM" id="Coils"/>
    </source>
</evidence>
<evidence type="ECO:0000313" key="15">
    <source>
        <dbReference type="EnsemblPlants" id="ORUFI02G25950.1"/>
    </source>
</evidence>
<evidence type="ECO:0000259" key="14">
    <source>
        <dbReference type="PROSITE" id="PS50862"/>
    </source>
</evidence>
<dbReference type="Gramene" id="ORUFI02G25950.1">
    <property type="protein sequence ID" value="ORUFI02G25950.1"/>
    <property type="gene ID" value="ORUFI02G25950"/>
</dbReference>
<dbReference type="PROSITE" id="PS50862">
    <property type="entry name" value="AA_TRNA_LIGASE_II"/>
    <property type="match status" value="1"/>
</dbReference>
<dbReference type="InterPro" id="IPR004364">
    <property type="entry name" value="Aa-tRNA-synt_II"/>
</dbReference>
<dbReference type="Gene3D" id="3.30.930.10">
    <property type="entry name" value="Bira Bifunctional Protein, Domain 2"/>
    <property type="match status" value="1"/>
</dbReference>
<dbReference type="PANTHER" id="PTHR42918">
    <property type="entry name" value="LYSYL-TRNA SYNTHETASE"/>
    <property type="match status" value="1"/>
</dbReference>
<dbReference type="Proteomes" id="UP000008022">
    <property type="component" value="Unassembled WGS sequence"/>
</dbReference>
<dbReference type="FunFam" id="2.40.50.140:FF:000024">
    <property type="entry name" value="Lysine--tRNA ligase"/>
    <property type="match status" value="1"/>
</dbReference>
<dbReference type="eggNOG" id="KOG1885">
    <property type="taxonomic scope" value="Eukaryota"/>
</dbReference>
<dbReference type="NCBIfam" id="TIGR00499">
    <property type="entry name" value="lysS_bact"/>
    <property type="match status" value="1"/>
</dbReference>
<name>A0A0E0NHZ0_ORYRU</name>
<feature type="domain" description="Aminoacyl-transfer RNA synthetases class-II family profile" evidence="14">
    <location>
        <begin position="240"/>
        <end position="488"/>
    </location>
</feature>
<protein>
    <recommendedName>
        <fullName evidence="2 11">Lysine--tRNA ligase</fullName>
        <ecNumber evidence="2 11">6.1.1.6</ecNumber>
    </recommendedName>
    <alternativeName>
        <fullName evidence="9 11">Lysyl-tRNA synthetase</fullName>
    </alternativeName>
</protein>
<dbReference type="AlphaFoldDB" id="A0A0E0NHZ0"/>
<evidence type="ECO:0000256" key="6">
    <source>
        <dbReference type="ARBA" id="ARBA00022840"/>
    </source>
</evidence>
<dbReference type="InterPro" id="IPR004365">
    <property type="entry name" value="NA-bd_OB_tRNA"/>
</dbReference>
<comment type="similarity">
    <text evidence="1">Belongs to the class-II aminoacyl-tRNA synthetase family.</text>
</comment>
<dbReference type="SUPFAM" id="SSF50249">
    <property type="entry name" value="Nucleic acid-binding proteins"/>
    <property type="match status" value="1"/>
</dbReference>
<keyword evidence="8" id="KW-0030">Aminoacyl-tRNA synthetase</keyword>
<dbReference type="OMA" id="WESTHHA"/>
<dbReference type="InterPro" id="IPR002313">
    <property type="entry name" value="Lys-tRNA-ligase_II"/>
</dbReference>
<dbReference type="FunFam" id="3.30.930.10:FF:000067">
    <property type="entry name" value="Lysine--tRNA ligase"/>
    <property type="match status" value="1"/>
</dbReference>
<dbReference type="HAMAP" id="MF_00252">
    <property type="entry name" value="Lys_tRNA_synth_class2"/>
    <property type="match status" value="1"/>
</dbReference>
<dbReference type="Pfam" id="PF00152">
    <property type="entry name" value="tRNA-synt_2"/>
    <property type="match status" value="1"/>
</dbReference>
<dbReference type="InterPro" id="IPR045864">
    <property type="entry name" value="aa-tRNA-synth_II/BPL/LPL"/>
</dbReference>
<evidence type="ECO:0000256" key="10">
    <source>
        <dbReference type="ARBA" id="ARBA00048573"/>
    </source>
</evidence>
<dbReference type="GO" id="GO:0003729">
    <property type="term" value="F:mRNA binding"/>
    <property type="evidence" value="ECO:0007669"/>
    <property type="project" value="EnsemblPlants"/>
</dbReference>
<dbReference type="STRING" id="4529.A0A0E0NHZ0"/>
<dbReference type="CDD" id="cd00775">
    <property type="entry name" value="LysRS_core"/>
    <property type="match status" value="1"/>
</dbReference>
<dbReference type="HOGENOM" id="CLU_008255_6_2_1"/>
<keyword evidence="7" id="KW-0648">Protein biosynthesis</keyword>
<dbReference type="GO" id="GO:0005524">
    <property type="term" value="F:ATP binding"/>
    <property type="evidence" value="ECO:0007669"/>
    <property type="project" value="UniProtKB-KW"/>
</dbReference>
<comment type="catalytic activity">
    <reaction evidence="10 11">
        <text>tRNA(Lys) + L-lysine + ATP = L-lysyl-tRNA(Lys) + AMP + diphosphate</text>
        <dbReference type="Rhea" id="RHEA:20792"/>
        <dbReference type="Rhea" id="RHEA-COMP:9696"/>
        <dbReference type="Rhea" id="RHEA-COMP:9697"/>
        <dbReference type="ChEBI" id="CHEBI:30616"/>
        <dbReference type="ChEBI" id="CHEBI:32551"/>
        <dbReference type="ChEBI" id="CHEBI:33019"/>
        <dbReference type="ChEBI" id="CHEBI:78442"/>
        <dbReference type="ChEBI" id="CHEBI:78529"/>
        <dbReference type="ChEBI" id="CHEBI:456215"/>
        <dbReference type="EC" id="6.1.1.6"/>
    </reaction>
</comment>
<evidence type="ECO:0000256" key="4">
    <source>
        <dbReference type="ARBA" id="ARBA00022723"/>
    </source>
</evidence>
<dbReference type="GO" id="GO:0048481">
    <property type="term" value="P:plant ovule development"/>
    <property type="evidence" value="ECO:0007669"/>
    <property type="project" value="EnsemblPlants"/>
</dbReference>
<evidence type="ECO:0000256" key="2">
    <source>
        <dbReference type="ARBA" id="ARBA00013166"/>
    </source>
</evidence>
<evidence type="ECO:0000256" key="9">
    <source>
        <dbReference type="ARBA" id="ARBA00030563"/>
    </source>
</evidence>
<organism evidence="15 16">
    <name type="scientific">Oryza rufipogon</name>
    <name type="common">Brownbeard rice</name>
    <name type="synonym">Asian wild rice</name>
    <dbReference type="NCBI Taxonomy" id="4529"/>
    <lineage>
        <taxon>Eukaryota</taxon>
        <taxon>Viridiplantae</taxon>
        <taxon>Streptophyta</taxon>
        <taxon>Embryophyta</taxon>
        <taxon>Tracheophyta</taxon>
        <taxon>Spermatophyta</taxon>
        <taxon>Magnoliopsida</taxon>
        <taxon>Liliopsida</taxon>
        <taxon>Poales</taxon>
        <taxon>Poaceae</taxon>
        <taxon>BOP clade</taxon>
        <taxon>Oryzoideae</taxon>
        <taxon>Oryzeae</taxon>
        <taxon>Oryzinae</taxon>
        <taxon>Oryza</taxon>
    </lineage>
</organism>
<accession>A0A0E0NHZ0</accession>
<dbReference type="GO" id="GO:0000049">
    <property type="term" value="F:tRNA binding"/>
    <property type="evidence" value="ECO:0007669"/>
    <property type="project" value="TreeGrafter"/>
</dbReference>
<keyword evidence="5" id="KW-0547">Nucleotide-binding</keyword>
<dbReference type="InterPro" id="IPR006195">
    <property type="entry name" value="aa-tRNA-synth_II"/>
</dbReference>
<feature type="region of interest" description="Disordered" evidence="13">
    <location>
        <begin position="22"/>
        <end position="73"/>
    </location>
</feature>
<proteinExistence type="inferred from homology"/>
<dbReference type="InterPro" id="IPR044136">
    <property type="entry name" value="Lys-tRNA-ligase_II_N"/>
</dbReference>
<evidence type="ECO:0000256" key="7">
    <source>
        <dbReference type="ARBA" id="ARBA00022917"/>
    </source>
</evidence>
<dbReference type="InterPro" id="IPR018149">
    <property type="entry name" value="Lys-tRNA-synth_II_C"/>
</dbReference>
<evidence type="ECO:0000256" key="13">
    <source>
        <dbReference type="SAM" id="MobiDB-lite"/>
    </source>
</evidence>
<dbReference type="Pfam" id="PF01336">
    <property type="entry name" value="tRNA_anti-codon"/>
    <property type="match status" value="1"/>
</dbReference>
<evidence type="ECO:0000256" key="11">
    <source>
        <dbReference type="RuleBase" id="RU003748"/>
    </source>
</evidence>
<dbReference type="GO" id="GO:0009507">
    <property type="term" value="C:chloroplast"/>
    <property type="evidence" value="ECO:0007669"/>
    <property type="project" value="EnsemblPlants"/>
</dbReference>